<evidence type="ECO:0000313" key="1">
    <source>
        <dbReference type="EMBL" id="KAG5982532.1"/>
    </source>
</evidence>
<comment type="caution">
    <text evidence="1">The sequence shown here is derived from an EMBL/GenBank/DDBJ whole genome shotgun (WGS) entry which is preliminary data.</text>
</comment>
<proteinExistence type="predicted"/>
<sequence>MDWQQESTNVSEELRVKEYGKDWTLDKRTRESRIETSGFWTSSVPHQENTRAGSHALLRSCPTKVRVGINDDELTRESMSVVSCLIASALGFAEDQSIIDHSSLIAEARICAPKTALQRYCAVFVITEERPARAIAARSRNTQAIASYEREYYYKVVEEDDQSLSRQRHLDDHHPVLVSSACWGER</sequence>
<name>A0A9P7N3D0_9HYPO</name>
<evidence type="ECO:0000313" key="2">
    <source>
        <dbReference type="Proteomes" id="UP000748025"/>
    </source>
</evidence>
<dbReference type="Proteomes" id="UP000748025">
    <property type="component" value="Unassembled WGS sequence"/>
</dbReference>
<organism evidence="1 2">
    <name type="scientific">Claviceps pusilla</name>
    <dbReference type="NCBI Taxonomy" id="123648"/>
    <lineage>
        <taxon>Eukaryota</taxon>
        <taxon>Fungi</taxon>
        <taxon>Dikarya</taxon>
        <taxon>Ascomycota</taxon>
        <taxon>Pezizomycotina</taxon>
        <taxon>Sordariomycetes</taxon>
        <taxon>Hypocreomycetidae</taxon>
        <taxon>Hypocreales</taxon>
        <taxon>Clavicipitaceae</taxon>
        <taxon>Claviceps</taxon>
    </lineage>
</organism>
<dbReference type="EMBL" id="SRPW01004425">
    <property type="protein sequence ID" value="KAG5982532.1"/>
    <property type="molecule type" value="Genomic_DNA"/>
</dbReference>
<reference evidence="1" key="1">
    <citation type="journal article" date="2020" name="bioRxiv">
        <title>Whole genome comparisons of ergot fungi reveals the divergence and evolution of species within the genus Claviceps are the result of varying mechanisms driving genome evolution and host range expansion.</title>
        <authorList>
            <person name="Wyka S.A."/>
            <person name="Mondo S.J."/>
            <person name="Liu M."/>
            <person name="Dettman J."/>
            <person name="Nalam V."/>
            <person name="Broders K.D."/>
        </authorList>
    </citation>
    <scope>NUCLEOTIDE SEQUENCE</scope>
    <source>
        <strain evidence="1">CCC 602</strain>
    </source>
</reference>
<dbReference type="AlphaFoldDB" id="A0A9P7N3D0"/>
<keyword evidence="2" id="KW-1185">Reference proteome</keyword>
<gene>
    <name evidence="1" type="ORF">E4U43_006430</name>
</gene>
<protein>
    <submittedName>
        <fullName evidence="1">Uncharacterized protein</fullName>
    </submittedName>
</protein>
<accession>A0A9P7N3D0</accession>